<keyword evidence="4" id="KW-1185">Reference proteome</keyword>
<accession>A0A918XHI8</accession>
<evidence type="ECO:0000313" key="4">
    <source>
        <dbReference type="Proteomes" id="UP000644693"/>
    </source>
</evidence>
<evidence type="ECO:0000313" key="3">
    <source>
        <dbReference type="EMBL" id="GHD32049.1"/>
    </source>
</evidence>
<dbReference type="InterPro" id="IPR006652">
    <property type="entry name" value="Kelch_1"/>
</dbReference>
<comment type="caution">
    <text evidence="3">The sequence shown here is derived from an EMBL/GenBank/DDBJ whole genome shotgun (WGS) entry which is preliminary data.</text>
</comment>
<protein>
    <recommendedName>
        <fullName evidence="5">Galactose oxidase</fullName>
    </recommendedName>
</protein>
<dbReference type="PANTHER" id="PTHR46260">
    <property type="entry name" value="RING-TYPE DOMAIN-CONTAINING PROTEIN"/>
    <property type="match status" value="1"/>
</dbReference>
<reference evidence="3" key="1">
    <citation type="journal article" date="2014" name="Int. J. Syst. Evol. Microbiol.">
        <title>Complete genome sequence of Corynebacterium casei LMG S-19264T (=DSM 44701T), isolated from a smear-ripened cheese.</title>
        <authorList>
            <consortium name="US DOE Joint Genome Institute (JGI-PGF)"/>
            <person name="Walter F."/>
            <person name="Albersmeier A."/>
            <person name="Kalinowski J."/>
            <person name="Ruckert C."/>
        </authorList>
    </citation>
    <scope>NUCLEOTIDE SEQUENCE</scope>
    <source>
        <strain evidence="3">KCTC 23430</strain>
    </source>
</reference>
<name>A0A918XHI8_9GAMM</name>
<dbReference type="SUPFAM" id="SSF50965">
    <property type="entry name" value="Galactose oxidase, central domain"/>
    <property type="match status" value="1"/>
</dbReference>
<organism evidence="3 4">
    <name type="scientific">Parahalioglobus pacificus</name>
    <dbReference type="NCBI Taxonomy" id="930806"/>
    <lineage>
        <taxon>Bacteria</taxon>
        <taxon>Pseudomonadati</taxon>
        <taxon>Pseudomonadota</taxon>
        <taxon>Gammaproteobacteria</taxon>
        <taxon>Cellvibrionales</taxon>
        <taxon>Halieaceae</taxon>
        <taxon>Parahalioglobus</taxon>
    </lineage>
</organism>
<dbReference type="EMBL" id="BMYM01000001">
    <property type="protein sequence ID" value="GHD32049.1"/>
    <property type="molecule type" value="Genomic_DNA"/>
</dbReference>
<proteinExistence type="predicted"/>
<evidence type="ECO:0000256" key="1">
    <source>
        <dbReference type="ARBA" id="ARBA00022441"/>
    </source>
</evidence>
<reference evidence="3" key="2">
    <citation type="submission" date="2020-09" db="EMBL/GenBank/DDBJ databases">
        <authorList>
            <person name="Sun Q."/>
            <person name="Kim S."/>
        </authorList>
    </citation>
    <scope>NUCLEOTIDE SEQUENCE</scope>
    <source>
        <strain evidence="3">KCTC 23430</strain>
    </source>
</reference>
<gene>
    <name evidence="3" type="ORF">GCM10007053_15740</name>
</gene>
<dbReference type="Gene3D" id="2.120.10.80">
    <property type="entry name" value="Kelch-type beta propeller"/>
    <property type="match status" value="2"/>
</dbReference>
<dbReference type="InterPro" id="IPR011043">
    <property type="entry name" value="Gal_Oxase/kelch_b-propeller"/>
</dbReference>
<evidence type="ECO:0008006" key="5">
    <source>
        <dbReference type="Google" id="ProtNLM"/>
    </source>
</evidence>
<dbReference type="AlphaFoldDB" id="A0A918XHI8"/>
<dbReference type="InterPro" id="IPR015915">
    <property type="entry name" value="Kelch-typ_b-propeller"/>
</dbReference>
<keyword evidence="1" id="KW-0880">Kelch repeat</keyword>
<dbReference type="PANTHER" id="PTHR46260:SF3">
    <property type="entry name" value="RING-TYPE DOMAIN-CONTAINING PROTEIN"/>
    <property type="match status" value="1"/>
</dbReference>
<dbReference type="Pfam" id="PF24681">
    <property type="entry name" value="Kelch_KLHDC2_KLHL20_DRC7"/>
    <property type="match status" value="1"/>
</dbReference>
<keyword evidence="2" id="KW-0677">Repeat</keyword>
<dbReference type="InterPro" id="IPR051746">
    <property type="entry name" value="Kelch_domain_containing_8"/>
</dbReference>
<evidence type="ECO:0000256" key="2">
    <source>
        <dbReference type="ARBA" id="ARBA00022737"/>
    </source>
</evidence>
<dbReference type="RefSeq" id="WP_189476899.1">
    <property type="nucleotide sequence ID" value="NZ_BMYM01000001.1"/>
</dbReference>
<dbReference type="Proteomes" id="UP000644693">
    <property type="component" value="Unassembled WGS sequence"/>
</dbReference>
<sequence>MQRRQFIQLCGAGIAAMYLSPARSATWSTAAQLPIHLQELYPAVHKGRLHVAGGIASRMGVPYFTNRNFAFDPSADKWHEMPELPEDLHHPALVSTGEELLSIGGFNGAYSHVWRMRDSVYRLAEGGWETHSTLPTAQAEGVATFHNGRIHIVTGQQPRGSANTDRSDHVEGTLHWYWDGDAWRDLAPIPTPRNSATGDWVGDQMIVTGGRTAEGNLSVTEIYDANSDSWHMAAPLPLPQAGTASVVADGKLIVFGGEIFQPEAGVFGEVWSYDIQADTWSALPDMPTPRHGIGAGIIDGRIYVIGGATEPSGRGTSDLNEVLSL</sequence>
<dbReference type="SMART" id="SM00612">
    <property type="entry name" value="Kelch"/>
    <property type="match status" value="3"/>
</dbReference>